<dbReference type="Pfam" id="PF12923">
    <property type="entry name" value="RRP7"/>
    <property type="match status" value="1"/>
</dbReference>
<feature type="domain" description="Ribosomal RNA-processing protein 7 C-terminal" evidence="4">
    <location>
        <begin position="212"/>
        <end position="339"/>
    </location>
</feature>
<name>A0ABD3MYF7_9STRA</name>
<evidence type="ECO:0000259" key="4">
    <source>
        <dbReference type="Pfam" id="PF12923"/>
    </source>
</evidence>
<sequence length="339" mass="38409">MAKKQKQPSASITTIKGYLPIRLSLPPLSNAPPLSTFIFIKEHISKQSNSSSSSTLFVANAPANGPIRTDLYLHAVFERYGVVERVTVASNPRDSTEKEEDVELFRTASLGFDNNINRVDNEKGDGKFAHVVFANGKEMKRAIKAVKEDVETNGMVILTEEILDGLLRQTELLRRQANQDAQNDEQVHKAKQPSGIHAIAAQYAKSSYRHMTRSQLMDLCNTTMTSYEQSEAEASARAKRLAEEPDEDGFITVTHNSSTPTFGVDLLESTQHPIGRSKGSKRNRKRKAENRHGGGEFSDFYKFQWKEVKRREMNDLKARFEEDLEKVKRMKEERAFRPF</sequence>
<evidence type="ECO:0000256" key="3">
    <source>
        <dbReference type="SAM" id="MobiDB-lite"/>
    </source>
</evidence>
<comment type="caution">
    <text evidence="6">The sequence shown here is derived from an EMBL/GenBank/DDBJ whole genome shotgun (WGS) entry which is preliminary data.</text>
</comment>
<dbReference type="Gene3D" id="3.30.70.330">
    <property type="match status" value="1"/>
</dbReference>
<keyword evidence="2" id="KW-0175">Coiled coil</keyword>
<dbReference type="InterPro" id="IPR040447">
    <property type="entry name" value="RRM_Rrp7"/>
</dbReference>
<dbReference type="Proteomes" id="UP001530400">
    <property type="component" value="Unassembled WGS sequence"/>
</dbReference>
<dbReference type="Pfam" id="PF17799">
    <property type="entry name" value="RRM_Rrp7"/>
    <property type="match status" value="1"/>
</dbReference>
<gene>
    <name evidence="6" type="ORF">ACHAWO_000319</name>
</gene>
<dbReference type="PANTHER" id="PTHR13191">
    <property type="entry name" value="RIBOSOMAL RNA PROCESSING PROTEIN 7-RELATED"/>
    <property type="match status" value="1"/>
</dbReference>
<dbReference type="InterPro" id="IPR035979">
    <property type="entry name" value="RBD_domain_sf"/>
</dbReference>
<comment type="similarity">
    <text evidence="1">Belongs to the RRP7 family.</text>
</comment>
<evidence type="ECO:0008006" key="8">
    <source>
        <dbReference type="Google" id="ProtNLM"/>
    </source>
</evidence>
<dbReference type="InterPro" id="IPR012677">
    <property type="entry name" value="Nucleotide-bd_a/b_plait_sf"/>
</dbReference>
<feature type="region of interest" description="Disordered" evidence="3">
    <location>
        <begin position="268"/>
        <end position="293"/>
    </location>
</feature>
<proteinExistence type="inferred from homology"/>
<accession>A0ABD3MYF7</accession>
<evidence type="ECO:0000256" key="1">
    <source>
        <dbReference type="ARBA" id="ARBA00006110"/>
    </source>
</evidence>
<dbReference type="AlphaFoldDB" id="A0ABD3MYF7"/>
<feature type="domain" description="Rrp7 RRM-like N-terminal" evidence="5">
    <location>
        <begin position="15"/>
        <end position="148"/>
    </location>
</feature>
<dbReference type="PANTHER" id="PTHR13191:SF0">
    <property type="entry name" value="RIBOSOMAL RNA-PROCESSING PROTEIN 7 HOMOLOG A-RELATED"/>
    <property type="match status" value="1"/>
</dbReference>
<dbReference type="InterPro" id="IPR024326">
    <property type="entry name" value="RRP7_C"/>
</dbReference>
<evidence type="ECO:0000256" key="2">
    <source>
        <dbReference type="SAM" id="Coils"/>
    </source>
</evidence>
<evidence type="ECO:0000313" key="6">
    <source>
        <dbReference type="EMBL" id="KAL3768407.1"/>
    </source>
</evidence>
<keyword evidence="7" id="KW-1185">Reference proteome</keyword>
<dbReference type="InterPro" id="IPR040446">
    <property type="entry name" value="RRP7"/>
</dbReference>
<feature type="compositionally biased region" description="Basic residues" evidence="3">
    <location>
        <begin position="278"/>
        <end position="289"/>
    </location>
</feature>
<evidence type="ECO:0000259" key="5">
    <source>
        <dbReference type="Pfam" id="PF17799"/>
    </source>
</evidence>
<feature type="coiled-coil region" evidence="2">
    <location>
        <begin position="306"/>
        <end position="333"/>
    </location>
</feature>
<dbReference type="Gene3D" id="6.10.250.1770">
    <property type="match status" value="1"/>
</dbReference>
<organism evidence="6 7">
    <name type="scientific">Cyclotella atomus</name>
    <dbReference type="NCBI Taxonomy" id="382360"/>
    <lineage>
        <taxon>Eukaryota</taxon>
        <taxon>Sar</taxon>
        <taxon>Stramenopiles</taxon>
        <taxon>Ochrophyta</taxon>
        <taxon>Bacillariophyta</taxon>
        <taxon>Coscinodiscophyceae</taxon>
        <taxon>Thalassiosirophycidae</taxon>
        <taxon>Stephanodiscales</taxon>
        <taxon>Stephanodiscaceae</taxon>
        <taxon>Cyclotella</taxon>
    </lineage>
</organism>
<dbReference type="EMBL" id="JALLPJ020001347">
    <property type="protein sequence ID" value="KAL3768407.1"/>
    <property type="molecule type" value="Genomic_DNA"/>
</dbReference>
<reference evidence="6 7" key="1">
    <citation type="submission" date="2024-10" db="EMBL/GenBank/DDBJ databases">
        <title>Updated reference genomes for cyclostephanoid diatoms.</title>
        <authorList>
            <person name="Roberts W.R."/>
            <person name="Alverson A.J."/>
        </authorList>
    </citation>
    <scope>NUCLEOTIDE SEQUENCE [LARGE SCALE GENOMIC DNA]</scope>
    <source>
        <strain evidence="6 7">AJA010-31</strain>
    </source>
</reference>
<dbReference type="SUPFAM" id="SSF54928">
    <property type="entry name" value="RNA-binding domain, RBD"/>
    <property type="match status" value="1"/>
</dbReference>
<evidence type="ECO:0000313" key="7">
    <source>
        <dbReference type="Proteomes" id="UP001530400"/>
    </source>
</evidence>
<protein>
    <recommendedName>
        <fullName evidence="8">Ribosomal RNA-processing protein 7 C-terminal domain-containing protein</fullName>
    </recommendedName>
</protein>